<dbReference type="SMART" id="SM00740">
    <property type="entry name" value="PASTA"/>
    <property type="match status" value="1"/>
</dbReference>
<feature type="region of interest" description="Disordered" evidence="1">
    <location>
        <begin position="1"/>
        <end position="32"/>
    </location>
</feature>
<proteinExistence type="predicted"/>
<keyword evidence="2" id="KW-0812">Transmembrane</keyword>
<dbReference type="EMBL" id="JACJII010000001">
    <property type="protein sequence ID" value="MBA9005870.1"/>
    <property type="molecule type" value="Genomic_DNA"/>
</dbReference>
<evidence type="ECO:0000313" key="5">
    <source>
        <dbReference type="Proteomes" id="UP000539313"/>
    </source>
</evidence>
<dbReference type="PROSITE" id="PS51178">
    <property type="entry name" value="PASTA"/>
    <property type="match status" value="1"/>
</dbReference>
<name>A0A7W3N1M1_9ACTN</name>
<keyword evidence="2" id="KW-1133">Transmembrane helix</keyword>
<feature type="transmembrane region" description="Helical" evidence="2">
    <location>
        <begin position="40"/>
        <end position="64"/>
    </location>
</feature>
<reference evidence="4 5" key="1">
    <citation type="submission" date="2020-08" db="EMBL/GenBank/DDBJ databases">
        <title>Sequencing the genomes of 1000 actinobacteria strains.</title>
        <authorList>
            <person name="Klenk H.-P."/>
        </authorList>
    </citation>
    <scope>NUCLEOTIDE SEQUENCE [LARGE SCALE GENOMIC DNA]</scope>
    <source>
        <strain evidence="4 5">DSM 45823</strain>
    </source>
</reference>
<dbReference type="CDD" id="cd06577">
    <property type="entry name" value="PASTA_pknB"/>
    <property type="match status" value="1"/>
</dbReference>
<dbReference type="AlphaFoldDB" id="A0A7W3N1M1"/>
<dbReference type="Gene3D" id="3.30.10.20">
    <property type="match status" value="1"/>
</dbReference>
<sequence length="183" mass="18585">MHPQPPQPGQPSQPPAGPPGYPTPGGPAAQPGTITVRRSVAVIVSTLVLGAVAFVSCGVGAAVMATDPQAGAQPGQSAKPRPRVTVTKTITVTAKPAAPSTPSTPKPSEPATVAVPNVVGKNGAIARDTLERAGFSNIEYASADPDDTVVLLPVNWRVTKQEPAASKKVDPKDLVVLTLVKIS</sequence>
<dbReference type="Proteomes" id="UP000539313">
    <property type="component" value="Unassembled WGS sequence"/>
</dbReference>
<evidence type="ECO:0000313" key="4">
    <source>
        <dbReference type="EMBL" id="MBA9005870.1"/>
    </source>
</evidence>
<evidence type="ECO:0000256" key="1">
    <source>
        <dbReference type="SAM" id="MobiDB-lite"/>
    </source>
</evidence>
<protein>
    <recommendedName>
        <fullName evidence="3">PASTA domain-containing protein</fullName>
    </recommendedName>
</protein>
<evidence type="ECO:0000256" key="2">
    <source>
        <dbReference type="SAM" id="Phobius"/>
    </source>
</evidence>
<feature type="region of interest" description="Disordered" evidence="1">
    <location>
        <begin position="93"/>
        <end position="114"/>
    </location>
</feature>
<dbReference type="Pfam" id="PF03793">
    <property type="entry name" value="PASTA"/>
    <property type="match status" value="1"/>
</dbReference>
<gene>
    <name evidence="4" type="ORF">HNR21_004752</name>
</gene>
<feature type="compositionally biased region" description="Pro residues" evidence="1">
    <location>
        <begin position="1"/>
        <end position="25"/>
    </location>
</feature>
<keyword evidence="2" id="KW-0472">Membrane</keyword>
<dbReference type="RefSeq" id="WP_182706928.1">
    <property type="nucleotide sequence ID" value="NZ_JACJII010000001.1"/>
</dbReference>
<dbReference type="InterPro" id="IPR005543">
    <property type="entry name" value="PASTA_dom"/>
</dbReference>
<organism evidence="4 5">
    <name type="scientific">Thermomonospora cellulosilytica</name>
    <dbReference type="NCBI Taxonomy" id="1411118"/>
    <lineage>
        <taxon>Bacteria</taxon>
        <taxon>Bacillati</taxon>
        <taxon>Actinomycetota</taxon>
        <taxon>Actinomycetes</taxon>
        <taxon>Streptosporangiales</taxon>
        <taxon>Thermomonosporaceae</taxon>
        <taxon>Thermomonospora</taxon>
    </lineage>
</organism>
<evidence type="ECO:0000259" key="3">
    <source>
        <dbReference type="PROSITE" id="PS51178"/>
    </source>
</evidence>
<comment type="caution">
    <text evidence="4">The sequence shown here is derived from an EMBL/GenBank/DDBJ whole genome shotgun (WGS) entry which is preliminary data.</text>
</comment>
<keyword evidence="5" id="KW-1185">Reference proteome</keyword>
<accession>A0A7W3N1M1</accession>
<feature type="domain" description="PASTA" evidence="3">
    <location>
        <begin position="109"/>
        <end position="181"/>
    </location>
</feature>